<dbReference type="AlphaFoldDB" id="A0A059E1G5"/>
<keyword evidence="7" id="KW-0813">Transport</keyword>
<feature type="transmembrane region" description="Helical" evidence="7">
    <location>
        <begin position="68"/>
        <end position="88"/>
    </location>
</feature>
<dbReference type="STRING" id="1280948.HY36_04370"/>
<name>A0A059E1G5_9PROT</name>
<keyword evidence="3" id="KW-1003">Cell membrane</keyword>
<gene>
    <name evidence="10" type="ORF">HY36_04370</name>
</gene>
<protein>
    <recommendedName>
        <fullName evidence="7">Small-conductance mechanosensitive channel</fullName>
    </recommendedName>
</protein>
<dbReference type="PATRIC" id="fig|1280948.3.peg.1704"/>
<evidence type="ECO:0000256" key="4">
    <source>
        <dbReference type="ARBA" id="ARBA00022692"/>
    </source>
</evidence>
<dbReference type="InterPro" id="IPR049278">
    <property type="entry name" value="MS_channel_C"/>
</dbReference>
<dbReference type="eggNOG" id="COG0668">
    <property type="taxonomic scope" value="Bacteria"/>
</dbReference>
<keyword evidence="11" id="KW-1185">Reference proteome</keyword>
<accession>A0A059E1G5</accession>
<dbReference type="Pfam" id="PF00924">
    <property type="entry name" value="MS_channel_2nd"/>
    <property type="match status" value="1"/>
</dbReference>
<dbReference type="SUPFAM" id="SSF82861">
    <property type="entry name" value="Mechanosensitive channel protein MscS (YggB), transmembrane region"/>
    <property type="match status" value="1"/>
</dbReference>
<dbReference type="InterPro" id="IPR011066">
    <property type="entry name" value="MscS_channel_C_sf"/>
</dbReference>
<evidence type="ECO:0000256" key="5">
    <source>
        <dbReference type="ARBA" id="ARBA00022989"/>
    </source>
</evidence>
<comment type="function">
    <text evidence="7">Mechanosensitive channel that participates in the regulation of osmotic pressure changes within the cell, opening in response to stretch forces in the membrane lipid bilayer, without the need for other proteins. Contributes to normal resistance to hypoosmotic shock. Forms an ion channel of 1.0 nanosiemens conductance with a slight preference for anions.</text>
</comment>
<dbReference type="Gene3D" id="3.30.70.100">
    <property type="match status" value="1"/>
</dbReference>
<comment type="similarity">
    <text evidence="2 7">Belongs to the MscS (TC 1.A.23) family.</text>
</comment>
<keyword evidence="7" id="KW-0997">Cell inner membrane</keyword>
<dbReference type="Pfam" id="PF05552">
    <property type="entry name" value="MS_channel_1st_1"/>
    <property type="match status" value="1"/>
</dbReference>
<dbReference type="GO" id="GO:0008381">
    <property type="term" value="F:mechanosensitive monoatomic ion channel activity"/>
    <property type="evidence" value="ECO:0007669"/>
    <property type="project" value="InterPro"/>
</dbReference>
<comment type="subcellular location">
    <subcellularLocation>
        <location evidence="7">Cell inner membrane</location>
        <topology evidence="7">Multi-pass membrane protein</topology>
    </subcellularLocation>
    <subcellularLocation>
        <location evidence="1">Cell membrane</location>
        <topology evidence="1">Multi-pass membrane protein</topology>
    </subcellularLocation>
</comment>
<dbReference type="SUPFAM" id="SSF50182">
    <property type="entry name" value="Sm-like ribonucleoproteins"/>
    <property type="match status" value="1"/>
</dbReference>
<reference evidence="10 11" key="1">
    <citation type="journal article" date="2014" name="Antonie Van Leeuwenhoek">
        <title>Hyphomonas beringensis sp. nov. and Hyphomonas chukchiensis sp. nov., isolated from surface seawater of the Bering Sea and Chukchi Sea.</title>
        <authorList>
            <person name="Li C."/>
            <person name="Lai Q."/>
            <person name="Li G."/>
            <person name="Dong C."/>
            <person name="Wang J."/>
            <person name="Liao Y."/>
            <person name="Shao Z."/>
        </authorList>
    </citation>
    <scope>NUCLEOTIDE SEQUENCE [LARGE SCALE GENOMIC DNA]</scope>
    <source>
        <strain evidence="10 11">22II1-22F38</strain>
    </source>
</reference>
<evidence type="ECO:0000256" key="1">
    <source>
        <dbReference type="ARBA" id="ARBA00004651"/>
    </source>
</evidence>
<evidence type="ECO:0000256" key="2">
    <source>
        <dbReference type="ARBA" id="ARBA00008017"/>
    </source>
</evidence>
<feature type="transmembrane region" description="Helical" evidence="7">
    <location>
        <begin position="27"/>
        <end position="48"/>
    </location>
</feature>
<evidence type="ECO:0000313" key="10">
    <source>
        <dbReference type="EMBL" id="KCZ61794.1"/>
    </source>
</evidence>
<organism evidence="10 11">
    <name type="scientific">Hyphomonas atlantica</name>
    <dbReference type="NCBI Taxonomy" id="1280948"/>
    <lineage>
        <taxon>Bacteria</taxon>
        <taxon>Pseudomonadati</taxon>
        <taxon>Pseudomonadota</taxon>
        <taxon>Alphaproteobacteria</taxon>
        <taxon>Hyphomonadales</taxon>
        <taxon>Hyphomonadaceae</taxon>
        <taxon>Hyphomonas</taxon>
    </lineage>
</organism>
<dbReference type="SUPFAM" id="SSF82689">
    <property type="entry name" value="Mechanosensitive channel protein MscS (YggB), C-terminal domain"/>
    <property type="match status" value="1"/>
</dbReference>
<evidence type="ECO:0000256" key="3">
    <source>
        <dbReference type="ARBA" id="ARBA00022475"/>
    </source>
</evidence>
<comment type="caution">
    <text evidence="10">The sequence shown here is derived from an EMBL/GenBank/DDBJ whole genome shotgun (WGS) entry which is preliminary data.</text>
</comment>
<dbReference type="InterPro" id="IPR010920">
    <property type="entry name" value="LSM_dom_sf"/>
</dbReference>
<dbReference type="Gene3D" id="2.30.30.60">
    <property type="match status" value="1"/>
</dbReference>
<keyword evidence="7" id="KW-0406">Ion transport</keyword>
<dbReference type="Gene3D" id="1.10.287.1260">
    <property type="match status" value="1"/>
</dbReference>
<evidence type="ECO:0000313" key="11">
    <source>
        <dbReference type="Proteomes" id="UP000024547"/>
    </source>
</evidence>
<dbReference type="InterPro" id="IPR006685">
    <property type="entry name" value="MscS_channel_2nd"/>
</dbReference>
<dbReference type="EMBL" id="AWFH01000012">
    <property type="protein sequence ID" value="KCZ61794.1"/>
    <property type="molecule type" value="Genomic_DNA"/>
</dbReference>
<evidence type="ECO:0000259" key="8">
    <source>
        <dbReference type="Pfam" id="PF00924"/>
    </source>
</evidence>
<evidence type="ECO:0000256" key="6">
    <source>
        <dbReference type="ARBA" id="ARBA00023136"/>
    </source>
</evidence>
<dbReference type="InterPro" id="IPR045275">
    <property type="entry name" value="MscS_archaea/bacteria_type"/>
</dbReference>
<dbReference type="InterPro" id="IPR011014">
    <property type="entry name" value="MscS_channel_TM-2"/>
</dbReference>
<proteinExistence type="inferred from homology"/>
<comment type="caution">
    <text evidence="7">Lacks conserved residue(s) required for the propagation of feature annotation.</text>
</comment>
<dbReference type="GO" id="GO:0005886">
    <property type="term" value="C:plasma membrane"/>
    <property type="evidence" value="ECO:0007669"/>
    <property type="project" value="UniProtKB-SubCell"/>
</dbReference>
<feature type="domain" description="Mechanosensitive ion channel MscS C-terminal" evidence="9">
    <location>
        <begin position="185"/>
        <end position="268"/>
    </location>
</feature>
<keyword evidence="6 7" id="KW-0472">Membrane</keyword>
<dbReference type="Proteomes" id="UP000024547">
    <property type="component" value="Unassembled WGS sequence"/>
</dbReference>
<evidence type="ECO:0000259" key="9">
    <source>
        <dbReference type="Pfam" id="PF21082"/>
    </source>
</evidence>
<dbReference type="InterPro" id="IPR023408">
    <property type="entry name" value="MscS_beta-dom_sf"/>
</dbReference>
<dbReference type="PANTHER" id="PTHR30221">
    <property type="entry name" value="SMALL-CONDUCTANCE MECHANOSENSITIVE CHANNEL"/>
    <property type="match status" value="1"/>
</dbReference>
<keyword evidence="4 7" id="KW-0812">Transmembrane</keyword>
<keyword evidence="7" id="KW-0407">Ion channel</keyword>
<dbReference type="InterPro" id="IPR008910">
    <property type="entry name" value="MSC_TM_helix"/>
</dbReference>
<evidence type="ECO:0000256" key="7">
    <source>
        <dbReference type="RuleBase" id="RU369025"/>
    </source>
</evidence>
<dbReference type="Pfam" id="PF21082">
    <property type="entry name" value="MS_channel_3rd"/>
    <property type="match status" value="1"/>
</dbReference>
<feature type="domain" description="Mechanosensitive ion channel MscS" evidence="8">
    <location>
        <begin position="111"/>
        <end position="173"/>
    </location>
</feature>
<dbReference type="PANTHER" id="PTHR30221:SF1">
    <property type="entry name" value="SMALL-CONDUCTANCE MECHANOSENSITIVE CHANNEL"/>
    <property type="match status" value="1"/>
</dbReference>
<sequence>MEFTPIEDLKTEVENMASAFFKSLPNLTIALVILIVTLIAGRIIRAIVSTAMHRARVRDALVTLAQNLISIAAWIVGVAIAMTVIFPSVSPSDIIAGLGLTSVAIGFAFKDVFENFLAGVIILGREKLRIGDVIECEEVYGRVESILIRETHVRETDGELVIVPNSYLFKNPVNIETDRTLKRQELVVGVDYDTDMRKAKSVLQEALASCESVEQSETMDVQCVSFGGSSIDFKLLWWSGSRPADQRATYDEVAFAVKDALDDAGITIPFPQSTLSFRKEAVPIPLQARMVKDREEVGENS</sequence>
<dbReference type="RefSeq" id="WP_035551037.1">
    <property type="nucleotide sequence ID" value="NZ_AWFH01000012.1"/>
</dbReference>
<comment type="subunit">
    <text evidence="7">Homoheptamer.</text>
</comment>
<keyword evidence="5 7" id="KW-1133">Transmembrane helix</keyword>